<name>A0AAW9RDB5_9HYPH</name>
<dbReference type="InterPro" id="IPR050301">
    <property type="entry name" value="NTE"/>
</dbReference>
<evidence type="ECO:0000256" key="4">
    <source>
        <dbReference type="PROSITE-ProRule" id="PRU01161"/>
    </source>
</evidence>
<sequence length="409" mass="44966">MAASRGKSGKTTARKAAKPRRSADPATPEVAAADTPAEKMITGKGRVRTGPGEEAPVYIDDSGRDKAGSAGSNASRRVNFALQGGGAHGAFTWGVLDWVLENAPVEIDAISGTSAGAMNAVALVSGYEMGGPDGAREVLAQYWKAVSRAARTSPVQRTLIDRMWGNWSLDWSPGFVMVDVISRFVSPYEFNPLNLNPLKELIEGIIDFDAVRRCDTIRLFLSATNVRTGKVKVFRNRDITADHVMASACLPLMFQAVEIDGVPYWDGGYSGNPALWPFFYETGTQDLVLIQINPIERFETPKTARDILNRMNEITFNSSLLKELRAIAFVDRLVEDGVLPPEKYRSVRVHVVDGGEFLNDLTASSKFNAEWEFLTYLRDAGRDAAARFHELHHEKIGARATADVRRMID</sequence>
<feature type="short sequence motif" description="GXGXXG" evidence="4">
    <location>
        <begin position="84"/>
        <end position="89"/>
    </location>
</feature>
<dbReference type="AlphaFoldDB" id="A0AAW9RDB5"/>
<dbReference type="InterPro" id="IPR002641">
    <property type="entry name" value="PNPLA_dom"/>
</dbReference>
<evidence type="ECO:0000256" key="1">
    <source>
        <dbReference type="ARBA" id="ARBA00022801"/>
    </source>
</evidence>
<gene>
    <name evidence="7" type="ORF">V3328_00130</name>
</gene>
<dbReference type="Proteomes" id="UP001378188">
    <property type="component" value="Unassembled WGS sequence"/>
</dbReference>
<evidence type="ECO:0000313" key="8">
    <source>
        <dbReference type="Proteomes" id="UP001378188"/>
    </source>
</evidence>
<dbReference type="GO" id="GO:0016787">
    <property type="term" value="F:hydrolase activity"/>
    <property type="evidence" value="ECO:0007669"/>
    <property type="project" value="UniProtKB-UniRule"/>
</dbReference>
<accession>A0AAW9RDB5</accession>
<organism evidence="7 8">
    <name type="scientific">Microbaculum marinum</name>
    <dbReference type="NCBI Taxonomy" id="1764581"/>
    <lineage>
        <taxon>Bacteria</taxon>
        <taxon>Pseudomonadati</taxon>
        <taxon>Pseudomonadota</taxon>
        <taxon>Alphaproteobacteria</taxon>
        <taxon>Hyphomicrobiales</taxon>
        <taxon>Tepidamorphaceae</taxon>
        <taxon>Microbaculum</taxon>
    </lineage>
</organism>
<feature type="active site" description="Proton acceptor" evidence="4">
    <location>
        <position position="266"/>
    </location>
</feature>
<evidence type="ECO:0000256" key="5">
    <source>
        <dbReference type="SAM" id="MobiDB-lite"/>
    </source>
</evidence>
<reference evidence="7 8" key="1">
    <citation type="submission" date="2024-02" db="EMBL/GenBank/DDBJ databases">
        <title>Genome analysis and characterization of Microbaculum marinisediminis sp. nov., isolated from marine sediment.</title>
        <authorList>
            <person name="Du Z.-J."/>
            <person name="Ye Y.-Q."/>
            <person name="Zhang Z.-R."/>
            <person name="Yuan S.-M."/>
            <person name="Zhang X.-Y."/>
        </authorList>
    </citation>
    <scope>NUCLEOTIDE SEQUENCE [LARGE SCALE GENOMIC DNA]</scope>
    <source>
        <strain evidence="7 8">SDUM1044001</strain>
    </source>
</reference>
<feature type="region of interest" description="Disordered" evidence="5">
    <location>
        <begin position="1"/>
        <end position="72"/>
    </location>
</feature>
<dbReference type="EMBL" id="JAZHOF010000001">
    <property type="protein sequence ID" value="MEJ8569860.1"/>
    <property type="molecule type" value="Genomic_DNA"/>
</dbReference>
<keyword evidence="2 4" id="KW-0442">Lipid degradation</keyword>
<keyword evidence="8" id="KW-1185">Reference proteome</keyword>
<dbReference type="Pfam" id="PF01734">
    <property type="entry name" value="Patatin"/>
    <property type="match status" value="1"/>
</dbReference>
<dbReference type="PROSITE" id="PS51635">
    <property type="entry name" value="PNPLA"/>
    <property type="match status" value="1"/>
</dbReference>
<feature type="domain" description="PNPLA" evidence="6">
    <location>
        <begin position="80"/>
        <end position="279"/>
    </location>
</feature>
<proteinExistence type="predicted"/>
<protein>
    <submittedName>
        <fullName evidence="7">Patatin-like phospholipase family protein</fullName>
    </submittedName>
</protein>
<dbReference type="GO" id="GO:0016042">
    <property type="term" value="P:lipid catabolic process"/>
    <property type="evidence" value="ECO:0007669"/>
    <property type="project" value="UniProtKB-UniRule"/>
</dbReference>
<feature type="short sequence motif" description="GXSXG" evidence="4">
    <location>
        <begin position="112"/>
        <end position="116"/>
    </location>
</feature>
<dbReference type="RefSeq" id="WP_340327604.1">
    <property type="nucleotide sequence ID" value="NZ_JAZHOF010000001.1"/>
</dbReference>
<comment type="caution">
    <text evidence="7">The sequence shown here is derived from an EMBL/GenBank/DDBJ whole genome shotgun (WGS) entry which is preliminary data.</text>
</comment>
<feature type="active site" description="Nucleophile" evidence="4">
    <location>
        <position position="114"/>
    </location>
</feature>
<evidence type="ECO:0000313" key="7">
    <source>
        <dbReference type="EMBL" id="MEJ8569860.1"/>
    </source>
</evidence>
<evidence type="ECO:0000256" key="2">
    <source>
        <dbReference type="ARBA" id="ARBA00022963"/>
    </source>
</evidence>
<dbReference type="InterPro" id="IPR016035">
    <property type="entry name" value="Acyl_Trfase/lysoPLipase"/>
</dbReference>
<feature type="short sequence motif" description="DGA/G" evidence="4">
    <location>
        <begin position="266"/>
        <end position="268"/>
    </location>
</feature>
<keyword evidence="3 4" id="KW-0443">Lipid metabolism</keyword>
<evidence type="ECO:0000259" key="6">
    <source>
        <dbReference type="PROSITE" id="PS51635"/>
    </source>
</evidence>
<dbReference type="PANTHER" id="PTHR14226:SF78">
    <property type="entry name" value="SLR0060 PROTEIN"/>
    <property type="match status" value="1"/>
</dbReference>
<dbReference type="Gene3D" id="3.40.1090.10">
    <property type="entry name" value="Cytosolic phospholipase A2 catalytic domain"/>
    <property type="match status" value="2"/>
</dbReference>
<evidence type="ECO:0000256" key="3">
    <source>
        <dbReference type="ARBA" id="ARBA00023098"/>
    </source>
</evidence>
<dbReference type="SUPFAM" id="SSF52151">
    <property type="entry name" value="FabD/lysophospholipase-like"/>
    <property type="match status" value="1"/>
</dbReference>
<dbReference type="PANTHER" id="PTHR14226">
    <property type="entry name" value="NEUROPATHY TARGET ESTERASE/SWISS CHEESE D.MELANOGASTER"/>
    <property type="match status" value="1"/>
</dbReference>
<keyword evidence="1 4" id="KW-0378">Hydrolase</keyword>